<reference evidence="4" key="1">
    <citation type="journal article" date="2014" name="Proc. Natl. Acad. Sci. U.S.A.">
        <title>Extensive sampling of basidiomycete genomes demonstrates inadequacy of the white-rot/brown-rot paradigm for wood decay fungi.</title>
        <authorList>
            <person name="Riley R."/>
            <person name="Salamov A.A."/>
            <person name="Brown D.W."/>
            <person name="Nagy L.G."/>
            <person name="Floudas D."/>
            <person name="Held B.W."/>
            <person name="Levasseur A."/>
            <person name="Lombard V."/>
            <person name="Morin E."/>
            <person name="Otillar R."/>
            <person name="Lindquist E.A."/>
            <person name="Sun H."/>
            <person name="LaButti K.M."/>
            <person name="Schmutz J."/>
            <person name="Jabbour D."/>
            <person name="Luo H."/>
            <person name="Baker S.E."/>
            <person name="Pisabarro A.G."/>
            <person name="Walton J.D."/>
            <person name="Blanchette R.A."/>
            <person name="Henrissat B."/>
            <person name="Martin F."/>
            <person name="Cullen D."/>
            <person name="Hibbett D.S."/>
            <person name="Grigoriev I.V."/>
        </authorList>
    </citation>
    <scope>NUCLEOTIDE SEQUENCE [LARGE SCALE GENOMIC DNA]</scope>
    <source>
        <strain evidence="4">FD-172 SS1</strain>
    </source>
</reference>
<dbReference type="Pfam" id="PF18718">
    <property type="entry name" value="CxC5"/>
    <property type="match status" value="1"/>
</dbReference>
<evidence type="ECO:0008006" key="5">
    <source>
        <dbReference type="Google" id="ProtNLM"/>
    </source>
</evidence>
<dbReference type="AlphaFoldDB" id="A0A067M8T6"/>
<gene>
    <name evidence="3" type="ORF">BOTBODRAFT_89130</name>
</gene>
<dbReference type="EMBL" id="KL198052">
    <property type="protein sequence ID" value="KDQ12188.1"/>
    <property type="molecule type" value="Genomic_DNA"/>
</dbReference>
<protein>
    <recommendedName>
        <fullName evidence="5">CxC6 like cysteine cluster associated with KDZ domain-containing protein</fullName>
    </recommendedName>
</protein>
<evidence type="ECO:0000313" key="3">
    <source>
        <dbReference type="EMBL" id="KDQ12188.1"/>
    </source>
</evidence>
<evidence type="ECO:0000313" key="4">
    <source>
        <dbReference type="Proteomes" id="UP000027195"/>
    </source>
</evidence>
<organism evidence="3 4">
    <name type="scientific">Botryobasidium botryosum (strain FD-172 SS1)</name>
    <dbReference type="NCBI Taxonomy" id="930990"/>
    <lineage>
        <taxon>Eukaryota</taxon>
        <taxon>Fungi</taxon>
        <taxon>Dikarya</taxon>
        <taxon>Basidiomycota</taxon>
        <taxon>Agaricomycotina</taxon>
        <taxon>Agaricomycetes</taxon>
        <taxon>Cantharellales</taxon>
        <taxon>Botryobasidiaceae</taxon>
        <taxon>Botryobasidium</taxon>
    </lineage>
</organism>
<accession>A0A067M8T6</accession>
<evidence type="ECO:0000259" key="2">
    <source>
        <dbReference type="Pfam" id="PF18721"/>
    </source>
</evidence>
<feature type="domain" description="CxC6 like cysteine cluster associated with KDZ" evidence="2">
    <location>
        <begin position="188"/>
        <end position="252"/>
    </location>
</feature>
<dbReference type="InterPro" id="IPR041539">
    <property type="entry name" value="CxC5"/>
</dbReference>
<feature type="non-terminal residue" evidence="3">
    <location>
        <position position="1"/>
    </location>
</feature>
<name>A0A067M8T6_BOTB1</name>
<dbReference type="Proteomes" id="UP000027195">
    <property type="component" value="Unassembled WGS sequence"/>
</dbReference>
<feature type="domain" description="CxC5 like cysteine cluster associated with KDZ" evidence="1">
    <location>
        <begin position="2"/>
        <end position="91"/>
    </location>
</feature>
<dbReference type="STRING" id="930990.A0A067M8T6"/>
<evidence type="ECO:0000259" key="1">
    <source>
        <dbReference type="Pfam" id="PF18718"/>
    </source>
</evidence>
<dbReference type="HOGENOM" id="CLU_004966_1_0_1"/>
<proteinExistence type="predicted"/>
<keyword evidence="4" id="KW-1185">Reference proteome</keyword>
<dbReference type="InParanoid" id="A0A067M8T6"/>
<dbReference type="InterPro" id="IPR040898">
    <property type="entry name" value="CxC6"/>
</dbReference>
<dbReference type="Pfam" id="PF18721">
    <property type="entry name" value="CxC6"/>
    <property type="match status" value="1"/>
</dbReference>
<sequence length="474" mass="54512">YEATLFTFGAGPVKIWSNSVACWECHSRYYHNYYVHSKGTQRRYYDSFVPEIIEVAKHFYVETKLLAQFGAYMSLAAVSSTNLSRIYNRVFPLRPSQAESREPYMVLGYEHVMDGFLIHSLLQDLCERSSYLEVREDAESQILRLRPALEARNKRMVGIGQEMWNHICDVCTKITEEDGVQKKMQAVVIDGIAVGHYTCAVKDCKVPLSNIRHRFCQVHFDQSSLCCVAGCGAPMAPGFMTCPLPEHRQLEDEKEAEAKSLFHRKHQRERLKMTHLRDSLAVPSASGDPDMEFLEDPRKGPKVKTVFTRRSTHNEQLVVRPCGVVVGRATMYYSEAYSNDMLKVIFPTLESSPEAAMFDSACKVVAHIIAQGDPWFAEHGTAWVVDVFHFQKHKESDWRCKEYCDPGKYSELVSADGKWVFNSSVAEQTNSWFEGFHAMCRAMLVDRYNFFLDEMIKLRNRWMVDELEKKGHNP</sequence>
<dbReference type="OrthoDB" id="2501483at2759"/>
<feature type="non-terminal residue" evidence="3">
    <location>
        <position position="474"/>
    </location>
</feature>